<dbReference type="AlphaFoldDB" id="A0A839K5X1"/>
<dbReference type="PANTHER" id="PTHR46558">
    <property type="entry name" value="TRACRIPTIONAL REGULATORY PROTEIN-RELATED-RELATED"/>
    <property type="match status" value="1"/>
</dbReference>
<sequence>MNSINIGKVIASKRKEKGITQEDLANHIGVTKPAVSKWESGQSYPDIEFLPVLAAYFDITVDELIDYEPQMTKEEINTLCRKLREKLSEDTFEAVYCECKEYIRKYFSCWELQLQIGLLLLNHVNLAANPDRSKKIMEDIMKIFERVEAASKNGNLAKQALVSRAICYLCLNQPDSVIEILENLNEPLPMRTEGVLVRAYQMKGDMEKAKKYLQGTTYVNLISILNSAQDYFHIYADSLEKIDLYYQLLSTLGDLFEIEQMQPILLTQLHLSAAITYAGLGRKENALDALERYVSLLKLNKGNFSFHGNRIFDALEDLFSSIDIDVASPRSKETIQKDLKHAVIDNPVFSELEGEERFKRIKKDLEIL</sequence>
<organism evidence="3 4">
    <name type="scientific">Variimorphobacter saccharofermentans</name>
    <dbReference type="NCBI Taxonomy" id="2755051"/>
    <lineage>
        <taxon>Bacteria</taxon>
        <taxon>Bacillati</taxon>
        <taxon>Bacillota</taxon>
        <taxon>Clostridia</taxon>
        <taxon>Lachnospirales</taxon>
        <taxon>Lachnospiraceae</taxon>
        <taxon>Variimorphobacter</taxon>
    </lineage>
</organism>
<dbReference type="SUPFAM" id="SSF47413">
    <property type="entry name" value="lambda repressor-like DNA-binding domains"/>
    <property type="match status" value="1"/>
</dbReference>
<protein>
    <submittedName>
        <fullName evidence="3">Helix-turn-helix transcriptional regulator</fullName>
    </submittedName>
</protein>
<accession>A0A839K5X1</accession>
<gene>
    <name evidence="3" type="ORF">H0486_17015</name>
</gene>
<dbReference type="EMBL" id="JACEGA010000001">
    <property type="protein sequence ID" value="MBB2184582.1"/>
    <property type="molecule type" value="Genomic_DNA"/>
</dbReference>
<dbReference type="GO" id="GO:0003677">
    <property type="term" value="F:DNA binding"/>
    <property type="evidence" value="ECO:0007669"/>
    <property type="project" value="UniProtKB-KW"/>
</dbReference>
<feature type="domain" description="HTH cro/C1-type" evidence="2">
    <location>
        <begin position="10"/>
        <end position="64"/>
    </location>
</feature>
<dbReference type="Pfam" id="PF01381">
    <property type="entry name" value="HTH_3"/>
    <property type="match status" value="1"/>
</dbReference>
<proteinExistence type="predicted"/>
<keyword evidence="4" id="KW-1185">Reference proteome</keyword>
<dbReference type="SMART" id="SM00530">
    <property type="entry name" value="HTH_XRE"/>
    <property type="match status" value="1"/>
</dbReference>
<reference evidence="3 4" key="1">
    <citation type="submission" date="2020-07" db="EMBL/GenBank/DDBJ databases">
        <title>Characterization and genome sequencing of isolate MD1, a novel member within the family Lachnospiraceae.</title>
        <authorList>
            <person name="Rettenmaier R."/>
            <person name="Di Bello L."/>
            <person name="Zinser C."/>
            <person name="Scheitz K."/>
            <person name="Liebl W."/>
            <person name="Zverlov V."/>
        </authorList>
    </citation>
    <scope>NUCLEOTIDE SEQUENCE [LARGE SCALE GENOMIC DNA]</scope>
    <source>
        <strain evidence="3 4">MD1</strain>
    </source>
</reference>
<dbReference type="InterPro" id="IPR001387">
    <property type="entry name" value="Cro/C1-type_HTH"/>
</dbReference>
<evidence type="ECO:0000256" key="1">
    <source>
        <dbReference type="ARBA" id="ARBA00023125"/>
    </source>
</evidence>
<dbReference type="Gene3D" id="1.25.40.10">
    <property type="entry name" value="Tetratricopeptide repeat domain"/>
    <property type="match status" value="1"/>
</dbReference>
<evidence type="ECO:0000259" key="2">
    <source>
        <dbReference type="PROSITE" id="PS50943"/>
    </source>
</evidence>
<dbReference type="RefSeq" id="WP_228354142.1">
    <property type="nucleotide sequence ID" value="NZ_JACEGA010000001.1"/>
</dbReference>
<name>A0A839K5X1_9FIRM</name>
<dbReference type="Proteomes" id="UP000574276">
    <property type="component" value="Unassembled WGS sequence"/>
</dbReference>
<dbReference type="CDD" id="cd00093">
    <property type="entry name" value="HTH_XRE"/>
    <property type="match status" value="1"/>
</dbReference>
<dbReference type="PROSITE" id="PS50943">
    <property type="entry name" value="HTH_CROC1"/>
    <property type="match status" value="1"/>
</dbReference>
<keyword evidence="1" id="KW-0238">DNA-binding</keyword>
<evidence type="ECO:0000313" key="3">
    <source>
        <dbReference type="EMBL" id="MBB2184582.1"/>
    </source>
</evidence>
<dbReference type="InterPro" id="IPR011990">
    <property type="entry name" value="TPR-like_helical_dom_sf"/>
</dbReference>
<comment type="caution">
    <text evidence="3">The sequence shown here is derived from an EMBL/GenBank/DDBJ whole genome shotgun (WGS) entry which is preliminary data.</text>
</comment>
<dbReference type="Gene3D" id="1.10.260.40">
    <property type="entry name" value="lambda repressor-like DNA-binding domains"/>
    <property type="match status" value="1"/>
</dbReference>
<dbReference type="InterPro" id="IPR010982">
    <property type="entry name" value="Lambda_DNA-bd_dom_sf"/>
</dbReference>
<dbReference type="PANTHER" id="PTHR46558:SF11">
    <property type="entry name" value="HTH-TYPE TRANSCRIPTIONAL REGULATOR XRE"/>
    <property type="match status" value="1"/>
</dbReference>
<evidence type="ECO:0000313" key="4">
    <source>
        <dbReference type="Proteomes" id="UP000574276"/>
    </source>
</evidence>